<name>A0AA39NUD1_9AGAR</name>
<dbReference type="AlphaFoldDB" id="A0AA39NUD1"/>
<feature type="region of interest" description="Disordered" evidence="1">
    <location>
        <begin position="87"/>
        <end position="144"/>
    </location>
</feature>
<dbReference type="Proteomes" id="UP001175227">
    <property type="component" value="Unassembled WGS sequence"/>
</dbReference>
<dbReference type="EMBL" id="JAUEPR010000046">
    <property type="protein sequence ID" value="KAK0471845.1"/>
    <property type="molecule type" value="Genomic_DNA"/>
</dbReference>
<gene>
    <name evidence="2" type="ORF">IW261DRAFT_1571508</name>
</gene>
<organism evidence="2 3">
    <name type="scientific">Armillaria novae-zelandiae</name>
    <dbReference type="NCBI Taxonomy" id="153914"/>
    <lineage>
        <taxon>Eukaryota</taxon>
        <taxon>Fungi</taxon>
        <taxon>Dikarya</taxon>
        <taxon>Basidiomycota</taxon>
        <taxon>Agaricomycotina</taxon>
        <taxon>Agaricomycetes</taxon>
        <taxon>Agaricomycetidae</taxon>
        <taxon>Agaricales</taxon>
        <taxon>Marasmiineae</taxon>
        <taxon>Physalacriaceae</taxon>
        <taxon>Armillaria</taxon>
    </lineage>
</organism>
<comment type="caution">
    <text evidence="2">The sequence shown here is derived from an EMBL/GenBank/DDBJ whole genome shotgun (WGS) entry which is preliminary data.</text>
</comment>
<feature type="compositionally biased region" description="Basic residues" evidence="1">
    <location>
        <begin position="101"/>
        <end position="112"/>
    </location>
</feature>
<sequence>MAPSNFALVDEAIAAVAQFGDLPEAEKTLEGAKRVVAMMDNARTFLDQSSQAMHDDLQLSILKAKERREALKDELAELKRDSVHLVQKGETLSQSPDIVNKQRKTRSRKGGVRVRSSQRNLRKSSERKSQSLKGAAVLGGKDKE</sequence>
<accession>A0AA39NUD1</accession>
<reference evidence="2" key="1">
    <citation type="submission" date="2023-06" db="EMBL/GenBank/DDBJ databases">
        <authorList>
            <consortium name="Lawrence Berkeley National Laboratory"/>
            <person name="Ahrendt S."/>
            <person name="Sahu N."/>
            <person name="Indic B."/>
            <person name="Wong-Bajracharya J."/>
            <person name="Merenyi Z."/>
            <person name="Ke H.-M."/>
            <person name="Monk M."/>
            <person name="Kocsube S."/>
            <person name="Drula E."/>
            <person name="Lipzen A."/>
            <person name="Balint B."/>
            <person name="Henrissat B."/>
            <person name="Andreopoulos B."/>
            <person name="Martin F.M."/>
            <person name="Harder C.B."/>
            <person name="Rigling D."/>
            <person name="Ford K.L."/>
            <person name="Foster G.D."/>
            <person name="Pangilinan J."/>
            <person name="Papanicolaou A."/>
            <person name="Barry K."/>
            <person name="LaButti K."/>
            <person name="Viragh M."/>
            <person name="Koriabine M."/>
            <person name="Yan M."/>
            <person name="Riley R."/>
            <person name="Champramary S."/>
            <person name="Plett K.L."/>
            <person name="Tsai I.J."/>
            <person name="Slot J."/>
            <person name="Sipos G."/>
            <person name="Plett J."/>
            <person name="Nagy L.G."/>
            <person name="Grigoriev I.V."/>
        </authorList>
    </citation>
    <scope>NUCLEOTIDE SEQUENCE</scope>
    <source>
        <strain evidence="2">ICMP 16352</strain>
    </source>
</reference>
<keyword evidence="3" id="KW-1185">Reference proteome</keyword>
<proteinExistence type="predicted"/>
<protein>
    <submittedName>
        <fullName evidence="2">Uncharacterized protein</fullName>
    </submittedName>
</protein>
<evidence type="ECO:0000256" key="1">
    <source>
        <dbReference type="SAM" id="MobiDB-lite"/>
    </source>
</evidence>
<evidence type="ECO:0000313" key="3">
    <source>
        <dbReference type="Proteomes" id="UP001175227"/>
    </source>
</evidence>
<evidence type="ECO:0000313" key="2">
    <source>
        <dbReference type="EMBL" id="KAK0471845.1"/>
    </source>
</evidence>